<comment type="caution">
    <text evidence="1">The sequence shown here is derived from an EMBL/GenBank/DDBJ whole genome shotgun (WGS) entry which is preliminary data.</text>
</comment>
<organism evidence="1 2">
    <name type="scientific">Asprobacillus argus</name>
    <dbReference type="NCBI Taxonomy" id="3076534"/>
    <lineage>
        <taxon>Bacteria</taxon>
        <taxon>Pseudomonadati</taxon>
        <taxon>Bacteroidota</taxon>
        <taxon>Flavobacteriia</taxon>
        <taxon>Flavobacteriales</taxon>
        <taxon>Flavobacteriaceae</taxon>
        <taxon>Asprobacillus</taxon>
    </lineage>
</organism>
<dbReference type="InterPro" id="IPR010634">
    <property type="entry name" value="DUF1223"/>
</dbReference>
<gene>
    <name evidence="1" type="ORF">RQM59_08135</name>
</gene>
<sequence length="240" mass="27859">MRYFFFLLLGTSLIISSEETRIKPDTSFVVMQLFTSQGCSSCPAADVLAEEIKKEYNDKNVMILSYHVTYWDRLGWKDPFGKKEYTEMQYAYATKFKERRVYTPQIVVNGKEHFIGSDEYILRKKVKQYLRKRTTNTVQLNSTKKGNQLEVTFKVNGEIKDKKVVLALVLDKETTQVRHGENAHKNLSNSNIVIVQKEHSLQKSQGNMKIDIPKKYSNMRLITFVQDEQLNITGGNQIKI</sequence>
<dbReference type="SUPFAM" id="SSF52833">
    <property type="entry name" value="Thioredoxin-like"/>
    <property type="match status" value="1"/>
</dbReference>
<dbReference type="Gene3D" id="3.40.30.10">
    <property type="entry name" value="Glutaredoxin"/>
    <property type="match status" value="1"/>
</dbReference>
<dbReference type="RefSeq" id="WP_349241605.1">
    <property type="nucleotide sequence ID" value="NZ_JAVTTO010000003.1"/>
</dbReference>
<evidence type="ECO:0000313" key="1">
    <source>
        <dbReference type="EMBL" id="MDT7832345.1"/>
    </source>
</evidence>
<protein>
    <submittedName>
        <fullName evidence="1">DUF1223 domain-containing protein</fullName>
    </submittedName>
</protein>
<dbReference type="PANTHER" id="PTHR36057:SF1">
    <property type="entry name" value="LIPOPROTEIN LIPID ATTACHMENT SITE-LIKE PROTEIN, PUTATIVE (DUF1223)-RELATED"/>
    <property type="match status" value="1"/>
</dbReference>
<dbReference type="EMBL" id="JAVTTO010000003">
    <property type="protein sequence ID" value="MDT7832345.1"/>
    <property type="molecule type" value="Genomic_DNA"/>
</dbReference>
<accession>A0ABU3LF55</accession>
<keyword evidence="2" id="KW-1185">Reference proteome</keyword>
<dbReference type="Proteomes" id="UP001257277">
    <property type="component" value="Unassembled WGS sequence"/>
</dbReference>
<dbReference type="PANTHER" id="PTHR36057">
    <property type="match status" value="1"/>
</dbReference>
<dbReference type="InterPro" id="IPR036249">
    <property type="entry name" value="Thioredoxin-like_sf"/>
</dbReference>
<evidence type="ECO:0000313" key="2">
    <source>
        <dbReference type="Proteomes" id="UP001257277"/>
    </source>
</evidence>
<dbReference type="Pfam" id="PF06764">
    <property type="entry name" value="DUF1223"/>
    <property type="match status" value="1"/>
</dbReference>
<name>A0ABU3LF55_9FLAO</name>
<proteinExistence type="predicted"/>
<reference evidence="1 2" key="1">
    <citation type="submission" date="2023-09" db="EMBL/GenBank/DDBJ databases">
        <title>Novel taxa isolated from Blanes Bay.</title>
        <authorList>
            <person name="Rey-Velasco X."/>
            <person name="Lucena T."/>
        </authorList>
    </citation>
    <scope>NUCLEOTIDE SEQUENCE [LARGE SCALE GENOMIC DNA]</scope>
    <source>
        <strain evidence="1 2">S356</strain>
    </source>
</reference>